<evidence type="ECO:0000256" key="1">
    <source>
        <dbReference type="SAM" id="Phobius"/>
    </source>
</evidence>
<proteinExistence type="predicted"/>
<evidence type="ECO:0000313" key="3">
    <source>
        <dbReference type="Proteomes" id="UP000216074"/>
    </source>
</evidence>
<feature type="transmembrane region" description="Helical" evidence="1">
    <location>
        <begin position="32"/>
        <end position="51"/>
    </location>
</feature>
<keyword evidence="1" id="KW-0472">Membrane</keyword>
<dbReference type="RefSeq" id="WP_244569350.1">
    <property type="nucleotide sequence ID" value="NZ_MWWY01000028.1"/>
</dbReference>
<dbReference type="Proteomes" id="UP000216074">
    <property type="component" value="Unassembled WGS sequence"/>
</dbReference>
<name>A0A261FXP0_9BIFI</name>
<feature type="transmembrane region" description="Helical" evidence="1">
    <location>
        <begin position="9"/>
        <end position="26"/>
    </location>
</feature>
<protein>
    <submittedName>
        <fullName evidence="2">Uncharacterized protein</fullName>
    </submittedName>
</protein>
<reference evidence="2 3" key="1">
    <citation type="journal article" date="2017" name="BMC Genomics">
        <title>Comparative genomic and phylogenomic analyses of the Bifidobacteriaceae family.</title>
        <authorList>
            <person name="Lugli G.A."/>
            <person name="Milani C."/>
            <person name="Turroni F."/>
            <person name="Duranti S."/>
            <person name="Mancabelli L."/>
            <person name="Mangifesta M."/>
            <person name="Ferrario C."/>
            <person name="Modesto M."/>
            <person name="Mattarelli P."/>
            <person name="Jiri K."/>
            <person name="van Sinderen D."/>
            <person name="Ventura M."/>
        </authorList>
    </citation>
    <scope>NUCLEOTIDE SEQUENCE [LARGE SCALE GENOMIC DNA]</scope>
    <source>
        <strain evidence="2 3">DSM 100202</strain>
    </source>
</reference>
<keyword evidence="1" id="KW-0812">Transmembrane</keyword>
<comment type="caution">
    <text evidence="2">The sequence shown here is derived from an EMBL/GenBank/DDBJ whole genome shotgun (WGS) entry which is preliminary data.</text>
</comment>
<organism evidence="2 3">
    <name type="scientific">Bifidobacterium hapali</name>
    <dbReference type="NCBI Taxonomy" id="1630172"/>
    <lineage>
        <taxon>Bacteria</taxon>
        <taxon>Bacillati</taxon>
        <taxon>Actinomycetota</taxon>
        <taxon>Actinomycetes</taxon>
        <taxon>Bifidobacteriales</taxon>
        <taxon>Bifidobacteriaceae</taxon>
        <taxon>Bifidobacterium</taxon>
    </lineage>
</organism>
<evidence type="ECO:0000313" key="2">
    <source>
        <dbReference type="EMBL" id="OZG63868.1"/>
    </source>
</evidence>
<dbReference type="EMBL" id="MWWY01000028">
    <property type="protein sequence ID" value="OZG63868.1"/>
    <property type="molecule type" value="Genomic_DNA"/>
</dbReference>
<gene>
    <name evidence="2" type="ORF">BHAP_1587</name>
</gene>
<sequence length="216" mass="24785">MDIGQGTKASTTIAAIEGVFLILSALTAQLPWLWLTIMLVILASAVTLYSIKSAIIAWKNSYNAETMYRELEYMAGTEKYSSLIAISNGNKYLLYHDSGWDCDFFPNHATNEVESENIRLLTDYLSNGFDIPKNDFTLTRVTGITREKYSTEHDETRVYHYTLYRANITHMPDAWKADKFHVDSKDCRWMTTDEMLSDPRIQEVNRDVVTLVRDNA</sequence>
<keyword evidence="1" id="KW-1133">Transmembrane helix</keyword>
<keyword evidence="3" id="KW-1185">Reference proteome</keyword>
<accession>A0A261FXP0</accession>
<dbReference type="AlphaFoldDB" id="A0A261FXP0"/>